<evidence type="ECO:0008006" key="4">
    <source>
        <dbReference type="Google" id="ProtNLM"/>
    </source>
</evidence>
<reference evidence="2" key="2">
    <citation type="submission" date="2025-09" db="UniProtKB">
        <authorList>
            <consortium name="Ensembl"/>
        </authorList>
    </citation>
    <scope>IDENTIFICATION</scope>
</reference>
<name>A0A672PAH1_SINGR</name>
<organism evidence="2 3">
    <name type="scientific">Sinocyclocheilus grahami</name>
    <name type="common">Dianchi golden-line fish</name>
    <name type="synonym">Barbus grahami</name>
    <dbReference type="NCBI Taxonomy" id="75366"/>
    <lineage>
        <taxon>Eukaryota</taxon>
        <taxon>Metazoa</taxon>
        <taxon>Chordata</taxon>
        <taxon>Craniata</taxon>
        <taxon>Vertebrata</taxon>
        <taxon>Euteleostomi</taxon>
        <taxon>Actinopterygii</taxon>
        <taxon>Neopterygii</taxon>
        <taxon>Teleostei</taxon>
        <taxon>Ostariophysi</taxon>
        <taxon>Cypriniformes</taxon>
        <taxon>Cyprinidae</taxon>
        <taxon>Cyprininae</taxon>
        <taxon>Sinocyclocheilus</taxon>
    </lineage>
</organism>
<dbReference type="UniPathway" id="UPA00193"/>
<dbReference type="Proteomes" id="UP000472262">
    <property type="component" value="Unassembled WGS sequence"/>
</dbReference>
<evidence type="ECO:0000313" key="2">
    <source>
        <dbReference type="Ensembl" id="ENSSGRP00000059735.1"/>
    </source>
</evidence>
<evidence type="ECO:0000256" key="1">
    <source>
        <dbReference type="SAM" id="MobiDB-lite"/>
    </source>
</evidence>
<dbReference type="AlphaFoldDB" id="A0A672PAH1"/>
<proteinExistence type="predicted"/>
<dbReference type="GO" id="GO:0035999">
    <property type="term" value="P:tetrahydrofolate interconversion"/>
    <property type="evidence" value="ECO:0007669"/>
    <property type="project" value="UniProtKB-UniPathway"/>
</dbReference>
<feature type="region of interest" description="Disordered" evidence="1">
    <location>
        <begin position="17"/>
        <end position="39"/>
    </location>
</feature>
<protein>
    <recommendedName>
        <fullName evidence="4">Methylenetetrahydrofolate reductase (NAD(P)H)</fullName>
    </recommendedName>
</protein>
<reference evidence="2" key="1">
    <citation type="submission" date="2025-08" db="UniProtKB">
        <authorList>
            <consortium name="Ensembl"/>
        </authorList>
    </citation>
    <scope>IDENTIFICATION</scope>
</reference>
<sequence length="75" mass="8382">TAGSPWSSSHLAQRLEPSISSLESSKESSRCSTPVLDTDRLRDKMKRQIESGDRWFSLEFFPPRTASGAVNLISR</sequence>
<evidence type="ECO:0000313" key="3">
    <source>
        <dbReference type="Proteomes" id="UP000472262"/>
    </source>
</evidence>
<dbReference type="InParanoid" id="A0A672PAH1"/>
<accession>A0A672PAH1</accession>
<dbReference type="Ensembl" id="ENSSGRT00000063744.1">
    <property type="protein sequence ID" value="ENSSGRP00000059735.1"/>
    <property type="gene ID" value="ENSSGRG00000031060.1"/>
</dbReference>
<keyword evidence="3" id="KW-1185">Reference proteome</keyword>